<evidence type="ECO:0000256" key="2">
    <source>
        <dbReference type="ARBA" id="ARBA00022801"/>
    </source>
</evidence>
<reference evidence="8" key="1">
    <citation type="submission" date="2020-06" db="EMBL/GenBank/DDBJ databases">
        <title>REHAB project genomes.</title>
        <authorList>
            <person name="Shaw L.P."/>
        </authorList>
    </citation>
    <scope>NUCLEOTIDE SEQUENCE [LARGE SCALE GENOMIC DNA]</scope>
    <source>
        <strain evidence="8">RHBSTW-00555</strain>
    </source>
</reference>
<sequence length="259" mass="29549">METPSVNEPVVEQLFSYLDLENPRSFLLFAGAGSGKTRTLVSVLEKMKQRYSSELSRAGKRIGIITFTNAACEEVQRRLFFDANFMVSTIHSFCWDLINPFTSDIKLWLKNELEMSIDQLTRDIEKSRKPDGITAQRNRRSLVSKTKRLQHLDQIQKFSYSPTSNRPEKGALNHSEVINVTAYLLQNEALLREILFSRFPVLLIDESQDTNKYLIESLIMTQQEHPTKFCIGLFGDMMQQIFSGGKSDLASPLPLNSCA</sequence>
<evidence type="ECO:0000256" key="1">
    <source>
        <dbReference type="ARBA" id="ARBA00022741"/>
    </source>
</evidence>
<dbReference type="PROSITE" id="PS51198">
    <property type="entry name" value="UVRD_HELICASE_ATP_BIND"/>
    <property type="match status" value="1"/>
</dbReference>
<feature type="domain" description="UvrD-like helicase ATP-binding" evidence="6">
    <location>
        <begin position="9"/>
        <end position="259"/>
    </location>
</feature>
<protein>
    <submittedName>
        <fullName evidence="7">UvrD-helicase domain-containing protein</fullName>
    </submittedName>
</protein>
<gene>
    <name evidence="7" type="ORF">HV234_24905</name>
</gene>
<evidence type="ECO:0000256" key="4">
    <source>
        <dbReference type="ARBA" id="ARBA00022840"/>
    </source>
</evidence>
<dbReference type="Gene3D" id="3.40.50.300">
    <property type="entry name" value="P-loop containing nucleotide triphosphate hydrolases"/>
    <property type="match status" value="1"/>
</dbReference>
<dbReference type="Pfam" id="PF00580">
    <property type="entry name" value="UvrD-helicase"/>
    <property type="match status" value="1"/>
</dbReference>
<feature type="binding site" evidence="5">
    <location>
        <begin position="30"/>
        <end position="37"/>
    </location>
    <ligand>
        <name>ATP</name>
        <dbReference type="ChEBI" id="CHEBI:30616"/>
    </ligand>
</feature>
<dbReference type="EMBL" id="CP055315">
    <property type="protein sequence ID" value="QLO54545.1"/>
    <property type="molecule type" value="Genomic_DNA"/>
</dbReference>
<keyword evidence="4 5" id="KW-0067">ATP-binding</keyword>
<dbReference type="GO" id="GO:0005524">
    <property type="term" value="F:ATP binding"/>
    <property type="evidence" value="ECO:0007669"/>
    <property type="project" value="UniProtKB-UniRule"/>
</dbReference>
<keyword evidence="1 5" id="KW-0547">Nucleotide-binding</keyword>
<dbReference type="PANTHER" id="PTHR11070">
    <property type="entry name" value="UVRD / RECB / PCRA DNA HELICASE FAMILY MEMBER"/>
    <property type="match status" value="1"/>
</dbReference>
<dbReference type="InterPro" id="IPR027417">
    <property type="entry name" value="P-loop_NTPase"/>
</dbReference>
<dbReference type="RefSeq" id="WP_181246901.1">
    <property type="nucleotide sequence ID" value="NZ_CP055315.1"/>
</dbReference>
<evidence type="ECO:0000313" key="8">
    <source>
        <dbReference type="Proteomes" id="UP000510937"/>
    </source>
</evidence>
<keyword evidence="3 5" id="KW-0347">Helicase</keyword>
<dbReference type="GO" id="GO:0016787">
    <property type="term" value="F:hydrolase activity"/>
    <property type="evidence" value="ECO:0007669"/>
    <property type="project" value="UniProtKB-UniRule"/>
</dbReference>
<name>A0ABD7APQ5_9ENTR</name>
<evidence type="ECO:0000256" key="5">
    <source>
        <dbReference type="PROSITE-ProRule" id="PRU00560"/>
    </source>
</evidence>
<proteinExistence type="predicted"/>
<dbReference type="PANTHER" id="PTHR11070:SF30">
    <property type="entry name" value="F-BOX DNA HELICASE 1"/>
    <property type="match status" value="1"/>
</dbReference>
<dbReference type="GO" id="GO:0003678">
    <property type="term" value="F:DNA helicase activity"/>
    <property type="evidence" value="ECO:0007669"/>
    <property type="project" value="UniProtKB-ARBA"/>
</dbReference>
<dbReference type="InterPro" id="IPR014016">
    <property type="entry name" value="UvrD-like_ATP-bd"/>
</dbReference>
<dbReference type="Proteomes" id="UP000510937">
    <property type="component" value="Chromosome"/>
</dbReference>
<dbReference type="SUPFAM" id="SSF52540">
    <property type="entry name" value="P-loop containing nucleoside triphosphate hydrolases"/>
    <property type="match status" value="1"/>
</dbReference>
<evidence type="ECO:0000313" key="7">
    <source>
        <dbReference type="EMBL" id="QLO54545.1"/>
    </source>
</evidence>
<dbReference type="AlphaFoldDB" id="A0ABD7APQ5"/>
<keyword evidence="2 5" id="KW-0378">Hydrolase</keyword>
<evidence type="ECO:0000259" key="6">
    <source>
        <dbReference type="PROSITE" id="PS51198"/>
    </source>
</evidence>
<organism evidence="7 8">
    <name type="scientific">Klebsiella grimontii</name>
    <dbReference type="NCBI Taxonomy" id="2058152"/>
    <lineage>
        <taxon>Bacteria</taxon>
        <taxon>Pseudomonadati</taxon>
        <taxon>Pseudomonadota</taxon>
        <taxon>Gammaproteobacteria</taxon>
        <taxon>Enterobacterales</taxon>
        <taxon>Enterobacteriaceae</taxon>
        <taxon>Klebsiella/Raoultella group</taxon>
        <taxon>Klebsiella</taxon>
    </lineage>
</organism>
<dbReference type="InterPro" id="IPR000212">
    <property type="entry name" value="DNA_helicase_UvrD/REP"/>
</dbReference>
<accession>A0ABD7APQ5</accession>
<evidence type="ECO:0000256" key="3">
    <source>
        <dbReference type="ARBA" id="ARBA00022806"/>
    </source>
</evidence>